<dbReference type="GO" id="GO:0016757">
    <property type="term" value="F:glycosyltransferase activity"/>
    <property type="evidence" value="ECO:0007669"/>
    <property type="project" value="UniProtKB-KW"/>
</dbReference>
<feature type="domain" description="Aminoacyl-transfer RNA synthetases class-II family profile" evidence="10">
    <location>
        <begin position="25"/>
        <end position="394"/>
    </location>
</feature>
<dbReference type="RefSeq" id="WP_169248503.1">
    <property type="nucleotide sequence ID" value="NZ_SPMZ01000023.1"/>
</dbReference>
<evidence type="ECO:0000313" key="12">
    <source>
        <dbReference type="Proteomes" id="UP000760480"/>
    </source>
</evidence>
<comment type="miscellaneous">
    <text evidence="9">This function is generally fulfilled by the C-terminal part of HisG, which is missing in some bacteria such as this one.</text>
</comment>
<keyword evidence="11" id="KW-0808">Transferase</keyword>
<evidence type="ECO:0000256" key="7">
    <source>
        <dbReference type="ARBA" id="ARBA00022490"/>
    </source>
</evidence>
<keyword evidence="7 9" id="KW-0963">Cytoplasm</keyword>
<evidence type="ECO:0000256" key="9">
    <source>
        <dbReference type="HAMAP-Rule" id="MF_00125"/>
    </source>
</evidence>
<evidence type="ECO:0000256" key="1">
    <source>
        <dbReference type="ARBA" id="ARBA00004496"/>
    </source>
</evidence>
<evidence type="ECO:0000256" key="4">
    <source>
        <dbReference type="ARBA" id="ARBA00011496"/>
    </source>
</evidence>
<protein>
    <recommendedName>
        <fullName evidence="6 9">ATP phosphoribosyltransferase regulatory subunit</fullName>
    </recommendedName>
</protein>
<comment type="subcellular location">
    <subcellularLocation>
        <location evidence="1 9">Cytoplasm</location>
    </subcellularLocation>
</comment>
<evidence type="ECO:0000256" key="8">
    <source>
        <dbReference type="ARBA" id="ARBA00025246"/>
    </source>
</evidence>
<evidence type="ECO:0000256" key="2">
    <source>
        <dbReference type="ARBA" id="ARBA00004667"/>
    </source>
</evidence>
<dbReference type="NCBIfam" id="TIGR00443">
    <property type="entry name" value="hisZ_biosyn_reg"/>
    <property type="match status" value="1"/>
</dbReference>
<dbReference type="InterPro" id="IPR045864">
    <property type="entry name" value="aa-tRNA-synth_II/BPL/LPL"/>
</dbReference>
<dbReference type="SUPFAM" id="SSF55681">
    <property type="entry name" value="Class II aaRS and biotin synthetases"/>
    <property type="match status" value="1"/>
</dbReference>
<keyword evidence="9" id="KW-0368">Histidine biosynthesis</keyword>
<reference evidence="11 12" key="1">
    <citation type="submission" date="2019-03" db="EMBL/GenBank/DDBJ databases">
        <title>Metabolic reconstructions from genomes of highly enriched 'Candidatus Accumulibacter' and 'Candidatus Competibacter' bioreactor populations.</title>
        <authorList>
            <person name="Annavajhala M.K."/>
            <person name="Welles L."/>
            <person name="Abbas B."/>
            <person name="Sorokin D."/>
            <person name="Park H."/>
            <person name="Van Loosdrecht M."/>
            <person name="Chandran K."/>
        </authorList>
    </citation>
    <scope>NUCLEOTIDE SEQUENCE [LARGE SCALE GENOMIC DNA]</scope>
    <source>
        <strain evidence="11 12">SBR_G</strain>
    </source>
</reference>
<dbReference type="Pfam" id="PF13393">
    <property type="entry name" value="tRNA-synt_His"/>
    <property type="match status" value="1"/>
</dbReference>
<dbReference type="PANTHER" id="PTHR43707:SF1">
    <property type="entry name" value="HISTIDINE--TRNA LIGASE, MITOCHONDRIAL-RELATED"/>
    <property type="match status" value="1"/>
</dbReference>
<sequence>MTAEDRWLLPEGIEEILPPAAGRMERLRRELLDLYESWGYELVTPPLIEFLESLLTGTGNDLELQTFKLTDQLSGRMMGVRADMTPQVARIDAHLLKRAGPVRLCYMGTVLRTRADGFGGSRSPYQAGVELYGHRGHESDLEVLMLMLETLQTAGIGAVHLDLGHVAVFRELVRQAGLDREREGLLFEALQRKALPEIRQQLAVWALPAPCEQALLALAELNGGPEVLDEADLRLAATDEAVRDALAMLRRLVAALLQRWPELPIHIDLAELRGYRYHTGVLFAAYVPRQGQAVAQGGRYDEIGQVFGRARPATGFSTDLATLLSLAPPVEATATGIYAPPVGDAALEQRVAALRGRGERVIRALPGAAAAPETLGCDRLLVQQQDGEWDVVLPPLPSAANE</sequence>
<dbReference type="HAMAP" id="MF_00125">
    <property type="entry name" value="HisZ"/>
    <property type="match status" value="1"/>
</dbReference>
<dbReference type="Proteomes" id="UP000760480">
    <property type="component" value="Unassembled WGS sequence"/>
</dbReference>
<dbReference type="CDD" id="cd00773">
    <property type="entry name" value="HisRS-like_core"/>
    <property type="match status" value="1"/>
</dbReference>
<proteinExistence type="inferred from homology"/>
<evidence type="ECO:0000313" key="11">
    <source>
        <dbReference type="EMBL" id="NMQ19242.1"/>
    </source>
</evidence>
<comment type="subunit">
    <text evidence="4 9">Heteromultimer composed of HisG and HisZ subunits.</text>
</comment>
<evidence type="ECO:0000259" key="10">
    <source>
        <dbReference type="PROSITE" id="PS50862"/>
    </source>
</evidence>
<evidence type="ECO:0000256" key="6">
    <source>
        <dbReference type="ARBA" id="ARBA00020397"/>
    </source>
</evidence>
<keyword evidence="9" id="KW-0028">Amino-acid biosynthesis</keyword>
<organism evidence="11 12">
    <name type="scientific">Candidatus Competibacter phosphatis</name>
    <dbReference type="NCBI Taxonomy" id="221280"/>
    <lineage>
        <taxon>Bacteria</taxon>
        <taxon>Pseudomonadati</taxon>
        <taxon>Pseudomonadota</taxon>
        <taxon>Gammaproteobacteria</taxon>
        <taxon>Candidatus Competibacteraceae</taxon>
        <taxon>Candidatus Competibacter</taxon>
    </lineage>
</organism>
<comment type="subunit">
    <text evidence="5">Homodimer.</text>
</comment>
<dbReference type="InterPro" id="IPR004517">
    <property type="entry name" value="HisZ"/>
</dbReference>
<evidence type="ECO:0000256" key="3">
    <source>
        <dbReference type="ARBA" id="ARBA00005539"/>
    </source>
</evidence>
<comment type="similarity">
    <text evidence="3 9">Belongs to the class-II aminoacyl-tRNA synthetase family. HisZ subfamily.</text>
</comment>
<keyword evidence="11" id="KW-0328">Glycosyltransferase</keyword>
<comment type="pathway">
    <text evidence="2 9">Amino-acid biosynthesis; L-histidine biosynthesis; L-histidine from 5-phospho-alpha-D-ribose 1-diphosphate: step 1/9.</text>
</comment>
<dbReference type="Gene3D" id="3.30.930.10">
    <property type="entry name" value="Bira Bifunctional Protein, Domain 2"/>
    <property type="match status" value="1"/>
</dbReference>
<keyword evidence="12" id="KW-1185">Reference proteome</keyword>
<dbReference type="EMBL" id="SPMZ01000023">
    <property type="protein sequence ID" value="NMQ19242.1"/>
    <property type="molecule type" value="Genomic_DNA"/>
</dbReference>
<dbReference type="NCBIfam" id="NF008935">
    <property type="entry name" value="PRK12292.1-1"/>
    <property type="match status" value="1"/>
</dbReference>
<evidence type="ECO:0000256" key="5">
    <source>
        <dbReference type="ARBA" id="ARBA00011738"/>
    </source>
</evidence>
<dbReference type="InterPro" id="IPR041715">
    <property type="entry name" value="HisRS-like_core"/>
</dbReference>
<dbReference type="PANTHER" id="PTHR43707">
    <property type="entry name" value="HISTIDYL-TRNA SYNTHETASE"/>
    <property type="match status" value="1"/>
</dbReference>
<dbReference type="InterPro" id="IPR006195">
    <property type="entry name" value="aa-tRNA-synth_II"/>
</dbReference>
<gene>
    <name evidence="9" type="primary">hisZ</name>
    <name evidence="11" type="ORF">E4P82_08580</name>
</gene>
<name>A0ABX1TIM9_9GAMM</name>
<dbReference type="InterPro" id="IPR004516">
    <property type="entry name" value="HisRS/HisZ"/>
</dbReference>
<comment type="caution">
    <text evidence="11">The sequence shown here is derived from an EMBL/GenBank/DDBJ whole genome shotgun (WGS) entry which is preliminary data.</text>
</comment>
<dbReference type="NCBIfam" id="NF009086">
    <property type="entry name" value="PRK12421.1"/>
    <property type="match status" value="1"/>
</dbReference>
<comment type="function">
    <text evidence="8 9">Required for the first step of histidine biosynthesis. May allow the feedback regulation of ATP phosphoribosyltransferase activity by histidine.</text>
</comment>
<accession>A0ABX1TIM9</accession>
<dbReference type="PROSITE" id="PS50862">
    <property type="entry name" value="AA_TRNA_LIGASE_II"/>
    <property type="match status" value="1"/>
</dbReference>